<evidence type="ECO:0000313" key="3">
    <source>
        <dbReference type="Proteomes" id="UP001212411"/>
    </source>
</evidence>
<dbReference type="KEGG" id="som:SOMG_02424"/>
<protein>
    <submittedName>
        <fullName evidence="2">GARP complex subunit Vps51</fullName>
    </submittedName>
</protein>
<proteinExistence type="predicted"/>
<reference evidence="2 3" key="1">
    <citation type="journal article" date="2023" name="G3 (Bethesda)">
        <title>A high-quality reference genome for the fission yeast Schizosaccharomyces osmophilus.</title>
        <authorList>
            <person name="Jia G.S."/>
            <person name="Zhang W.C."/>
            <person name="Liang Y."/>
            <person name="Liu X.H."/>
            <person name="Rhind N."/>
            <person name="Pidoux A."/>
            <person name="Brysch-Herzberg M."/>
            <person name="Du L.L."/>
        </authorList>
    </citation>
    <scope>NUCLEOTIDE SEQUENCE [LARGE SCALE GENOMIC DNA]</scope>
    <source>
        <strain evidence="2 3">CBS 15793</strain>
    </source>
</reference>
<keyword evidence="3" id="KW-1185">Reference proteome</keyword>
<feature type="region of interest" description="Disordered" evidence="1">
    <location>
        <begin position="1"/>
        <end position="54"/>
    </location>
</feature>
<feature type="compositionally biased region" description="Low complexity" evidence="1">
    <location>
        <begin position="16"/>
        <end position="32"/>
    </location>
</feature>
<dbReference type="GeneID" id="80875905"/>
<gene>
    <name evidence="2" type="primary">vps51</name>
    <name evidence="2" type="ORF">SOMG_02424</name>
</gene>
<dbReference type="Pfam" id="PF08700">
    <property type="entry name" value="VPS51_Exo84_N"/>
    <property type="match status" value="1"/>
</dbReference>
<dbReference type="Proteomes" id="UP001212411">
    <property type="component" value="Chromosome 1"/>
</dbReference>
<feature type="compositionally biased region" description="Basic and acidic residues" evidence="1">
    <location>
        <begin position="39"/>
        <end position="49"/>
    </location>
</feature>
<evidence type="ECO:0000256" key="1">
    <source>
        <dbReference type="SAM" id="MobiDB-lite"/>
    </source>
</evidence>
<dbReference type="EMBL" id="CP115611">
    <property type="protein sequence ID" value="WBW71661.1"/>
    <property type="molecule type" value="Genomic_DNA"/>
</dbReference>
<name>A0AAE9WA69_9SCHI</name>
<accession>A0AAE9WA69</accession>
<evidence type="ECO:0000313" key="2">
    <source>
        <dbReference type="EMBL" id="WBW71661.1"/>
    </source>
</evidence>
<dbReference type="AlphaFoldDB" id="A0AAE9WA69"/>
<feature type="region of interest" description="Disordered" evidence="1">
    <location>
        <begin position="127"/>
        <end position="146"/>
    </location>
</feature>
<dbReference type="RefSeq" id="XP_056035904.1">
    <property type="nucleotide sequence ID" value="XM_056181216.1"/>
</dbReference>
<sequence length="146" mass="16453">MSDKKRQALRNFYNLPVRTPSSSTVSTSRSVSNGSNVHSSEESTSKEIDPAFSNPDFDLNVYLRSLQHKLSPNEVLQRQKQLVSSIQELSGDHKSLVYNHYTHLLHASSAIESLSKDLNDLLPELQTFQEGQTDGPNMKSETLHRK</sequence>
<organism evidence="2 3">
    <name type="scientific">Schizosaccharomyces osmophilus</name>
    <dbReference type="NCBI Taxonomy" id="2545709"/>
    <lineage>
        <taxon>Eukaryota</taxon>
        <taxon>Fungi</taxon>
        <taxon>Dikarya</taxon>
        <taxon>Ascomycota</taxon>
        <taxon>Taphrinomycotina</taxon>
        <taxon>Schizosaccharomycetes</taxon>
        <taxon>Schizosaccharomycetales</taxon>
        <taxon>Schizosaccharomycetaceae</taxon>
        <taxon>Schizosaccharomyces</taxon>
    </lineage>
</organism>